<evidence type="ECO:0000256" key="9">
    <source>
        <dbReference type="ARBA" id="ARBA00023224"/>
    </source>
</evidence>
<accession>A0A401GXU3</accession>
<dbReference type="GO" id="GO:0004933">
    <property type="term" value="F:mating-type a-factor pheromone receptor activity"/>
    <property type="evidence" value="ECO:0007669"/>
    <property type="project" value="InterPro"/>
</dbReference>
<keyword evidence="12" id="KW-1185">Reference proteome</keyword>
<organism evidence="11 12">
    <name type="scientific">Sparassis crispa</name>
    <dbReference type="NCBI Taxonomy" id="139825"/>
    <lineage>
        <taxon>Eukaryota</taxon>
        <taxon>Fungi</taxon>
        <taxon>Dikarya</taxon>
        <taxon>Basidiomycota</taxon>
        <taxon>Agaricomycotina</taxon>
        <taxon>Agaricomycetes</taxon>
        <taxon>Polyporales</taxon>
        <taxon>Sparassidaceae</taxon>
        <taxon>Sparassis</taxon>
    </lineage>
</organism>
<dbReference type="GO" id="GO:0005886">
    <property type="term" value="C:plasma membrane"/>
    <property type="evidence" value="ECO:0007669"/>
    <property type="project" value="TreeGrafter"/>
</dbReference>
<dbReference type="PANTHER" id="PTHR28097">
    <property type="entry name" value="PHEROMONE A FACTOR RECEPTOR"/>
    <property type="match status" value="1"/>
</dbReference>
<evidence type="ECO:0000256" key="4">
    <source>
        <dbReference type="ARBA" id="ARBA00022692"/>
    </source>
</evidence>
<keyword evidence="3" id="KW-0589">Pheromone response</keyword>
<evidence type="ECO:0000256" key="2">
    <source>
        <dbReference type="ARBA" id="ARBA00011085"/>
    </source>
</evidence>
<feature type="transmembrane region" description="Helical" evidence="10">
    <location>
        <begin position="34"/>
        <end position="54"/>
    </location>
</feature>
<keyword evidence="9" id="KW-0807">Transducer</keyword>
<feature type="transmembrane region" description="Helical" evidence="10">
    <location>
        <begin position="162"/>
        <end position="181"/>
    </location>
</feature>
<dbReference type="Proteomes" id="UP000287166">
    <property type="component" value="Unassembled WGS sequence"/>
</dbReference>
<evidence type="ECO:0000256" key="8">
    <source>
        <dbReference type="ARBA" id="ARBA00023170"/>
    </source>
</evidence>
<dbReference type="InterPro" id="IPR001546">
    <property type="entry name" value="GPCR_Pheromne_A_rcpt"/>
</dbReference>
<protein>
    <submittedName>
        <fullName evidence="11">Pheromone B beta 1 receptor</fullName>
    </submittedName>
</protein>
<evidence type="ECO:0000256" key="3">
    <source>
        <dbReference type="ARBA" id="ARBA00022507"/>
    </source>
</evidence>
<keyword evidence="4 10" id="KW-0812">Transmembrane</keyword>
<feature type="transmembrane region" description="Helical" evidence="10">
    <location>
        <begin position="108"/>
        <end position="130"/>
    </location>
</feature>
<evidence type="ECO:0000313" key="12">
    <source>
        <dbReference type="Proteomes" id="UP000287166"/>
    </source>
</evidence>
<keyword evidence="7 10" id="KW-0472">Membrane</keyword>
<dbReference type="Pfam" id="PF02076">
    <property type="entry name" value="STE3"/>
    <property type="match status" value="1"/>
</dbReference>
<reference evidence="11 12" key="1">
    <citation type="journal article" date="2018" name="Sci. Rep.">
        <title>Genome sequence of the cauliflower mushroom Sparassis crispa (Hanabiratake) and its association with beneficial usage.</title>
        <authorList>
            <person name="Kiyama R."/>
            <person name="Furutani Y."/>
            <person name="Kawaguchi K."/>
            <person name="Nakanishi T."/>
        </authorList>
    </citation>
    <scope>NUCLEOTIDE SEQUENCE [LARGE SCALE GENOMIC DNA]</scope>
</reference>
<feature type="transmembrane region" description="Helical" evidence="10">
    <location>
        <begin position="66"/>
        <end position="87"/>
    </location>
</feature>
<dbReference type="PANTHER" id="PTHR28097:SF1">
    <property type="entry name" value="PHEROMONE A FACTOR RECEPTOR"/>
    <property type="match status" value="1"/>
</dbReference>
<evidence type="ECO:0000256" key="10">
    <source>
        <dbReference type="SAM" id="Phobius"/>
    </source>
</evidence>
<evidence type="ECO:0000256" key="7">
    <source>
        <dbReference type="ARBA" id="ARBA00023136"/>
    </source>
</evidence>
<name>A0A401GXU3_9APHY</name>
<feature type="transmembrane region" description="Helical" evidence="10">
    <location>
        <begin position="6"/>
        <end position="22"/>
    </location>
</feature>
<evidence type="ECO:0000313" key="11">
    <source>
        <dbReference type="EMBL" id="GBE87046.1"/>
    </source>
</evidence>
<comment type="caution">
    <text evidence="11">The sequence shown here is derived from an EMBL/GenBank/DDBJ whole genome shotgun (WGS) entry which is preliminary data.</text>
</comment>
<keyword evidence="8 11" id="KW-0675">Receptor</keyword>
<dbReference type="FunCoup" id="A0A401GXU3">
    <property type="interactions" value="89"/>
</dbReference>
<feature type="transmembrane region" description="Helical" evidence="10">
    <location>
        <begin position="202"/>
        <end position="226"/>
    </location>
</feature>
<gene>
    <name evidence="11" type="ORF">SCP_1002930</name>
</gene>
<dbReference type="AlphaFoldDB" id="A0A401GXU3"/>
<proteinExistence type="inferred from homology"/>
<evidence type="ECO:0000256" key="1">
    <source>
        <dbReference type="ARBA" id="ARBA00004141"/>
    </source>
</evidence>
<evidence type="ECO:0000256" key="6">
    <source>
        <dbReference type="ARBA" id="ARBA00023040"/>
    </source>
</evidence>
<dbReference type="CDD" id="cd14966">
    <property type="entry name" value="7tmD_STE3"/>
    <property type="match status" value="1"/>
</dbReference>
<dbReference type="GO" id="GO:0000750">
    <property type="term" value="P:pheromone-dependent signal transduction involved in conjugation with cellular fusion"/>
    <property type="evidence" value="ECO:0007669"/>
    <property type="project" value="TreeGrafter"/>
</dbReference>
<dbReference type="InterPro" id="IPR001499">
    <property type="entry name" value="GPCR_STE3"/>
</dbReference>
<keyword evidence="6" id="KW-0297">G-protein coupled receptor</keyword>
<keyword evidence="5 10" id="KW-1133">Transmembrane helix</keyword>
<comment type="subcellular location">
    <subcellularLocation>
        <location evidence="1">Membrane</location>
        <topology evidence="1">Multi-pass membrane protein</topology>
    </subcellularLocation>
</comment>
<comment type="similarity">
    <text evidence="2">Belongs to the G-protein coupled receptor 4 family.</text>
</comment>
<dbReference type="EMBL" id="BFAD01000010">
    <property type="protein sequence ID" value="GBE87046.1"/>
    <property type="molecule type" value="Genomic_DNA"/>
</dbReference>
<dbReference type="PRINTS" id="PR00899">
    <property type="entry name" value="GPCRSTE3"/>
</dbReference>
<dbReference type="InParanoid" id="A0A401GXU3"/>
<evidence type="ECO:0000256" key="5">
    <source>
        <dbReference type="ARBA" id="ARBA00022989"/>
    </source>
</evidence>
<dbReference type="GeneID" id="38783963"/>
<feature type="transmembrane region" description="Helical" evidence="10">
    <location>
        <begin position="265"/>
        <end position="284"/>
    </location>
</feature>
<dbReference type="OrthoDB" id="2874149at2759"/>
<dbReference type="RefSeq" id="XP_027617959.1">
    <property type="nucleotide sequence ID" value="XM_027762158.1"/>
</dbReference>
<dbReference type="PRINTS" id="PR00900">
    <property type="entry name" value="PHEROMONEAR"/>
</dbReference>
<sequence>MEVGLPFGAFLAAILVLIPLPTHWRAGNVSTITIIVWLFVVNVIQGINAILWAHNVEIRLVSWCDIIIRVSVGSNIALPVACFCLCMQLERVASVRLVHTTQNDRRKYMILDLLLCIGVPAIYIGLFYVVQGHRFDIVEGFGCRPESYVSIPEFFLMRLPPIVFSIGTFVFAGMAFIHFLRRRATFAAHLQRSTSTLTPARYFRLMAMALFEMFWSLLVSVLNMWYSYSAGLRPWISWSNVHSNFSRIGQFPTIMIPRHDITMTYFLWWTIPVSAYIFFVFFAFGQDTMKDYRAGFLRLCGIVLPNCMLRQGPAEKSSLPHFTLYRPASHSLVVAITESKIDDSQSRLDSSKSSKHTRQLEDVGDALKRSLDHPSTTVSLPLAVRFRDSTYPVRHGSFTLHRIAPVSTYSM</sequence>